<proteinExistence type="predicted"/>
<reference evidence="2 3" key="2">
    <citation type="journal article" date="2014" name="Proc. Natl. Acad. Sci. U.S.A.">
        <title>Trajectory and genomic determinants of fungal-pathogen speciation and host adaptation.</title>
        <authorList>
            <person name="Hu X."/>
            <person name="Xiao G."/>
            <person name="Zheng P."/>
            <person name="Shang Y."/>
            <person name="Su Y."/>
            <person name="Zhang X."/>
            <person name="Liu X."/>
            <person name="Zhan S."/>
            <person name="St Leger R.J."/>
            <person name="Wang C."/>
        </authorList>
    </citation>
    <scope>GENOME REANNOTATION</scope>
    <source>
        <strain evidence="3">ARSEF 23 / ATCC MYA-3075</strain>
    </source>
</reference>
<dbReference type="AlphaFoldDB" id="A0A0B2XIE2"/>
<gene>
    <name evidence="2" type="ORF">MAA_10633</name>
</gene>
<keyword evidence="3" id="KW-1185">Reference proteome</keyword>
<accession>A0A0B2XIE2</accession>
<feature type="region of interest" description="Disordered" evidence="1">
    <location>
        <begin position="122"/>
        <end position="184"/>
    </location>
</feature>
<reference evidence="2 3" key="1">
    <citation type="journal article" date="2011" name="PLoS Genet.">
        <title>Genome sequencing and comparative transcriptomics of the model entomopathogenic fungi Metarhizium anisopliae and M. acridum.</title>
        <authorList>
            <person name="Gao Q."/>
            <person name="Jin K."/>
            <person name="Ying S.H."/>
            <person name="Zhang Y."/>
            <person name="Xiao G."/>
            <person name="Shang Y."/>
            <person name="Duan Z."/>
            <person name="Hu X."/>
            <person name="Xie X.Q."/>
            <person name="Zhou G."/>
            <person name="Peng G."/>
            <person name="Luo Z."/>
            <person name="Huang W."/>
            <person name="Wang B."/>
            <person name="Fang W."/>
            <person name="Wang S."/>
            <person name="Zhong Y."/>
            <person name="Ma L.J."/>
            <person name="St Leger R.J."/>
            <person name="Zhao G.P."/>
            <person name="Pei Y."/>
            <person name="Feng M.G."/>
            <person name="Xia Y."/>
            <person name="Wang C."/>
        </authorList>
    </citation>
    <scope>NUCLEOTIDE SEQUENCE [LARGE SCALE GENOMIC DNA]</scope>
    <source>
        <strain evidence="3">ARSEF 23 / ATCC MYA-3075</strain>
    </source>
</reference>
<evidence type="ECO:0000313" key="2">
    <source>
        <dbReference type="EMBL" id="KHO11689.1"/>
    </source>
</evidence>
<dbReference type="RefSeq" id="XP_011410653.1">
    <property type="nucleotide sequence ID" value="XM_011412351.1"/>
</dbReference>
<feature type="region of interest" description="Disordered" evidence="1">
    <location>
        <begin position="50"/>
        <end position="78"/>
    </location>
</feature>
<dbReference type="HOGENOM" id="CLU_664077_0_0_1"/>
<sequence length="414" mass="45382">MKLLLANISLPQYPISGNQSQERTRSRQAHPFRTNTKTLAAMMIKQHPGLGEQSVTPLPSQTSALLIQSPSPPSSPNFSRLELRISSYDTPPHDPVSSTTVTHTSRHIIPPIPDQTQEQLKHIDHPGTPWQTPWRRQPPKRTPQAKLPPEANSTNQVPHVFPFGPPSPQGSRGEPTAGTDVGDYSTATKRTLSAGVLDGVPSQESRTRRVLAPRRLLLLHVRVPVRRATMPRRADESIPEEQVRGACGVPRVFVRCVTGGSVQGGVFCSPLARGGRDDSFSSVPHTLRYKNCEPCNGQARISDDLTTARSMRPPRRIYAHRHDRNTSMSFSERQAPFPLLPPPRAPFITTTWFKRGGTSQVPENEANRAGGNHSTGAVYPLAIAAAALDQRESPHRCSPIRGDLGLRAGKSGKK</sequence>
<dbReference type="KEGG" id="maj:MAA_10633"/>
<feature type="compositionally biased region" description="Polar residues" evidence="1">
    <location>
        <begin position="53"/>
        <end position="68"/>
    </location>
</feature>
<feature type="region of interest" description="Disordered" evidence="1">
    <location>
        <begin position="394"/>
        <end position="414"/>
    </location>
</feature>
<name>A0A0B2XIE2_METRA</name>
<dbReference type="GeneID" id="23632176"/>
<evidence type="ECO:0000256" key="1">
    <source>
        <dbReference type="SAM" id="MobiDB-lite"/>
    </source>
</evidence>
<organism evidence="2 3">
    <name type="scientific">Metarhizium robertsii (strain ARSEF 23 / ATCC MYA-3075)</name>
    <name type="common">Metarhizium anisopliae (strain ARSEF 23)</name>
    <dbReference type="NCBI Taxonomy" id="655844"/>
    <lineage>
        <taxon>Eukaryota</taxon>
        <taxon>Fungi</taxon>
        <taxon>Dikarya</taxon>
        <taxon>Ascomycota</taxon>
        <taxon>Pezizomycotina</taxon>
        <taxon>Sordariomycetes</taxon>
        <taxon>Hypocreomycetidae</taxon>
        <taxon>Hypocreales</taxon>
        <taxon>Clavicipitaceae</taxon>
        <taxon>Metarhizium</taxon>
    </lineage>
</organism>
<dbReference type="EMBL" id="ADNJ02000001">
    <property type="protein sequence ID" value="KHO11689.1"/>
    <property type="molecule type" value="Genomic_DNA"/>
</dbReference>
<dbReference type="Proteomes" id="UP000002498">
    <property type="component" value="Unassembled WGS sequence"/>
</dbReference>
<protein>
    <submittedName>
        <fullName evidence="2">Uncharacterized protein</fullName>
    </submittedName>
</protein>
<comment type="caution">
    <text evidence="2">The sequence shown here is derived from an EMBL/GenBank/DDBJ whole genome shotgun (WGS) entry which is preliminary data.</text>
</comment>
<dbReference type="OrthoDB" id="10669207at2759"/>
<evidence type="ECO:0000313" key="3">
    <source>
        <dbReference type="Proteomes" id="UP000002498"/>
    </source>
</evidence>